<evidence type="ECO:0000313" key="1">
    <source>
        <dbReference type="EMBL" id="SEN92027.1"/>
    </source>
</evidence>
<dbReference type="Proteomes" id="UP000199512">
    <property type="component" value="Unassembled WGS sequence"/>
</dbReference>
<proteinExistence type="predicted"/>
<organism evidence="1 2">
    <name type="scientific">Peptostreptococcus russellii</name>
    <dbReference type="NCBI Taxonomy" id="215200"/>
    <lineage>
        <taxon>Bacteria</taxon>
        <taxon>Bacillati</taxon>
        <taxon>Bacillota</taxon>
        <taxon>Clostridia</taxon>
        <taxon>Peptostreptococcales</taxon>
        <taxon>Peptostreptococcaceae</taxon>
        <taxon>Peptostreptococcus</taxon>
    </lineage>
</organism>
<dbReference type="InterPro" id="IPR013324">
    <property type="entry name" value="RNA_pol_sigma_r3/r4-like"/>
</dbReference>
<dbReference type="OrthoDB" id="3242975at2"/>
<reference evidence="1 2" key="1">
    <citation type="submission" date="2016-10" db="EMBL/GenBank/DDBJ databases">
        <authorList>
            <person name="de Groot N.N."/>
        </authorList>
    </citation>
    <scope>NUCLEOTIDE SEQUENCE [LARGE SCALE GENOMIC DNA]</scope>
    <source>
        <strain evidence="1 2">Calf135</strain>
    </source>
</reference>
<accession>A0A1H8KGT6</accession>
<dbReference type="STRING" id="215200.SAMN05216454_13010"/>
<protein>
    <submittedName>
        <fullName evidence="1">Uncharacterized protein</fullName>
    </submittedName>
</protein>
<name>A0A1H8KGT6_9FIRM</name>
<dbReference type="AlphaFoldDB" id="A0A1H8KGT6"/>
<gene>
    <name evidence="1" type="ORF">SAMN05216454_13010</name>
</gene>
<dbReference type="RefSeq" id="WP_091976158.1">
    <property type="nucleotide sequence ID" value="NZ_FODF01000030.1"/>
</dbReference>
<dbReference type="SUPFAM" id="SSF88659">
    <property type="entry name" value="Sigma3 and sigma4 domains of RNA polymerase sigma factors"/>
    <property type="match status" value="1"/>
</dbReference>
<sequence length="70" mass="8351">MDKLIDEQIDLKREIISKFDKMSNSDHIQILEMKYLKGNNLVEIAAEMGYSYSQIKRKHGWALEEFKQFI</sequence>
<keyword evidence="2" id="KW-1185">Reference proteome</keyword>
<evidence type="ECO:0000313" key="2">
    <source>
        <dbReference type="Proteomes" id="UP000199512"/>
    </source>
</evidence>
<dbReference type="EMBL" id="FODF01000030">
    <property type="protein sequence ID" value="SEN92027.1"/>
    <property type="molecule type" value="Genomic_DNA"/>
</dbReference>